<evidence type="ECO:0000313" key="1">
    <source>
        <dbReference type="EMBL" id="SEK63787.1"/>
    </source>
</evidence>
<dbReference type="RefSeq" id="WP_090603412.1">
    <property type="nucleotide sequence ID" value="NZ_FNZR01000002.1"/>
</dbReference>
<evidence type="ECO:0000313" key="2">
    <source>
        <dbReference type="Proteomes" id="UP000198916"/>
    </source>
</evidence>
<organism evidence="1 2">
    <name type="scientific">Parapedobacter koreensis</name>
    <dbReference type="NCBI Taxonomy" id="332977"/>
    <lineage>
        <taxon>Bacteria</taxon>
        <taxon>Pseudomonadati</taxon>
        <taxon>Bacteroidota</taxon>
        <taxon>Sphingobacteriia</taxon>
        <taxon>Sphingobacteriales</taxon>
        <taxon>Sphingobacteriaceae</taxon>
        <taxon>Parapedobacter</taxon>
    </lineage>
</organism>
<accession>A0A1H7IPZ3</accession>
<dbReference type="Proteomes" id="UP000198916">
    <property type="component" value="Unassembled WGS sequence"/>
</dbReference>
<gene>
    <name evidence="1" type="ORF">SAMN05421740_102299</name>
</gene>
<proteinExistence type="predicted"/>
<name>A0A1H7IPZ3_9SPHI</name>
<keyword evidence="2" id="KW-1185">Reference proteome</keyword>
<dbReference type="AlphaFoldDB" id="A0A1H7IPZ3"/>
<dbReference type="STRING" id="332977.SAMN05421740_102299"/>
<reference evidence="2" key="1">
    <citation type="submission" date="2016-10" db="EMBL/GenBank/DDBJ databases">
        <authorList>
            <person name="Varghese N."/>
            <person name="Submissions S."/>
        </authorList>
    </citation>
    <scope>NUCLEOTIDE SEQUENCE [LARGE SCALE GENOMIC DNA]</scope>
    <source>
        <strain evidence="2">Jip14</strain>
    </source>
</reference>
<sequence length="146" mass="15657">MGVLVGGVTGGIGGGISNVIGGKGLNIWTGKPNNMEVGVPRITQFGNRVVEGVDDAASVVNQTSKAVLKNGYYEVNGFKFSEYYYNKLWSTGRGAPSLVAKEILEGGAKTAVSDAIKAGFYKYIYGGWEMIYNPTTKEVWPLLPLR</sequence>
<protein>
    <submittedName>
        <fullName evidence="1">Uncharacterized protein</fullName>
    </submittedName>
</protein>
<dbReference type="OrthoDB" id="9816400at2"/>
<dbReference type="EMBL" id="FNZR01000002">
    <property type="protein sequence ID" value="SEK63787.1"/>
    <property type="molecule type" value="Genomic_DNA"/>
</dbReference>